<feature type="chain" id="PRO_5003981651" evidence="2">
    <location>
        <begin position="21"/>
        <end position="89"/>
    </location>
</feature>
<organism evidence="3">
    <name type="scientific">Rhipicephalus pulchellus</name>
    <name type="common">Yellow backed tick</name>
    <name type="synonym">Dermacentor pulchellus</name>
    <dbReference type="NCBI Taxonomy" id="72859"/>
    <lineage>
        <taxon>Eukaryota</taxon>
        <taxon>Metazoa</taxon>
        <taxon>Ecdysozoa</taxon>
        <taxon>Arthropoda</taxon>
        <taxon>Chelicerata</taxon>
        <taxon>Arachnida</taxon>
        <taxon>Acari</taxon>
        <taxon>Parasitiformes</taxon>
        <taxon>Ixodida</taxon>
        <taxon>Ixodoidea</taxon>
        <taxon>Ixodidae</taxon>
        <taxon>Rhipicephalinae</taxon>
        <taxon>Rhipicephalus</taxon>
        <taxon>Rhipicephalus</taxon>
    </lineage>
</organism>
<dbReference type="EMBL" id="GACK01004145">
    <property type="protein sequence ID" value="JAA60889.1"/>
    <property type="molecule type" value="mRNA"/>
</dbReference>
<name>L7MCG3_RHIPC</name>
<keyword evidence="2" id="KW-0732">Signal</keyword>
<reference evidence="3" key="1">
    <citation type="submission" date="2012-11" db="EMBL/GenBank/DDBJ databases">
        <authorList>
            <person name="Lucero-Rivera Y.E."/>
            <person name="Tovar-Ramirez D."/>
        </authorList>
    </citation>
    <scope>NUCLEOTIDE SEQUENCE</scope>
    <source>
        <tissue evidence="3">Salivary gland</tissue>
    </source>
</reference>
<proteinExistence type="evidence at transcript level"/>
<reference evidence="3" key="2">
    <citation type="journal article" date="2015" name="J. Proteomics">
        <title>Sexual differences in the sialomes of the zebra tick, Rhipicephalus pulchellus.</title>
        <authorList>
            <person name="Tan A.W."/>
            <person name="Francischetti I.M."/>
            <person name="Slovak M."/>
            <person name="Kini R.M."/>
            <person name="Ribeiro J.M."/>
        </authorList>
    </citation>
    <scope>NUCLEOTIDE SEQUENCE</scope>
    <source>
        <tissue evidence="3">Salivary gland</tissue>
    </source>
</reference>
<evidence type="ECO:0000256" key="2">
    <source>
        <dbReference type="SAM" id="SignalP"/>
    </source>
</evidence>
<feature type="signal peptide" evidence="2">
    <location>
        <begin position="1"/>
        <end position="20"/>
    </location>
</feature>
<feature type="region of interest" description="Disordered" evidence="1">
    <location>
        <begin position="69"/>
        <end position="89"/>
    </location>
</feature>
<dbReference type="AlphaFoldDB" id="L7MCG3"/>
<protein>
    <submittedName>
        <fullName evidence="3">Putative secreted peptide</fullName>
    </submittedName>
</protein>
<accession>L7MCG3</accession>
<sequence>MMVFVSIAVTLAVVAQSGFAQNVDKPINPGWIPTAWPRPWPRILPPTVPWLWPGPLPETPRMPTVVKWGAKEPQPTPIPHPGPLTWVLR</sequence>
<evidence type="ECO:0000256" key="1">
    <source>
        <dbReference type="SAM" id="MobiDB-lite"/>
    </source>
</evidence>
<evidence type="ECO:0000313" key="3">
    <source>
        <dbReference type="EMBL" id="JAA60889.1"/>
    </source>
</evidence>